<dbReference type="PROSITE" id="PS51758">
    <property type="entry name" value="LETM1_RBD"/>
    <property type="match status" value="1"/>
</dbReference>
<dbReference type="STRING" id="1206466.K0KLG6"/>
<keyword evidence="6 9" id="KW-0472">Membrane</keyword>
<keyword evidence="5 7" id="KW-0496">Mitochondrion</keyword>
<feature type="compositionally biased region" description="Basic and acidic residues" evidence="8">
    <location>
        <begin position="401"/>
        <end position="421"/>
    </location>
</feature>
<proteinExistence type="predicted"/>
<dbReference type="AlphaFoldDB" id="K0KLG6"/>
<reference evidence="11 12" key="1">
    <citation type="journal article" date="2012" name="Eukaryot. Cell">
        <title>Draft genome sequence of Wickerhamomyces ciferrii NRRL Y-1031 F-60-10.</title>
        <authorList>
            <person name="Schneider J."/>
            <person name="Andrea H."/>
            <person name="Blom J."/>
            <person name="Jaenicke S."/>
            <person name="Ruckert C."/>
            <person name="Schorsch C."/>
            <person name="Szczepanowski R."/>
            <person name="Farwick M."/>
            <person name="Goesmann A."/>
            <person name="Puhler A."/>
            <person name="Schaffer S."/>
            <person name="Tauch A."/>
            <person name="Kohler T."/>
            <person name="Brinkrolf K."/>
        </authorList>
    </citation>
    <scope>NUCLEOTIDE SEQUENCE [LARGE SCALE GENOMIC DNA]</scope>
    <source>
        <strain evidence="12">ATCC 14091 / BCRC 22168 / CBS 111 / JCM 3599 / NBRC 0793 / NRRL Y-1031 F-60-10</strain>
    </source>
</reference>
<protein>
    <recommendedName>
        <fullName evidence="10">Letm1 RBD domain-containing protein</fullName>
    </recommendedName>
</protein>
<evidence type="ECO:0000256" key="5">
    <source>
        <dbReference type="ARBA" id="ARBA00023128"/>
    </source>
</evidence>
<evidence type="ECO:0000313" key="11">
    <source>
        <dbReference type="EMBL" id="CCH42209.1"/>
    </source>
</evidence>
<dbReference type="GO" id="GO:0005743">
    <property type="term" value="C:mitochondrial inner membrane"/>
    <property type="evidence" value="ECO:0007669"/>
    <property type="project" value="UniProtKB-SubCell"/>
</dbReference>
<keyword evidence="4 9" id="KW-1133">Transmembrane helix</keyword>
<name>K0KLG6_WICCF</name>
<dbReference type="GO" id="GO:0030003">
    <property type="term" value="P:intracellular monoatomic cation homeostasis"/>
    <property type="evidence" value="ECO:0007669"/>
    <property type="project" value="TreeGrafter"/>
</dbReference>
<feature type="transmembrane region" description="Helical" evidence="9">
    <location>
        <begin position="117"/>
        <end position="140"/>
    </location>
</feature>
<keyword evidence="3" id="KW-0999">Mitochondrion inner membrane</keyword>
<evidence type="ECO:0000256" key="3">
    <source>
        <dbReference type="ARBA" id="ARBA00022792"/>
    </source>
</evidence>
<dbReference type="GO" id="GO:0043022">
    <property type="term" value="F:ribosome binding"/>
    <property type="evidence" value="ECO:0007669"/>
    <property type="project" value="InterPro"/>
</dbReference>
<dbReference type="PANTHER" id="PTHR14009:SF1">
    <property type="entry name" value="MITOCHONDRIAL PROTON_CALCIUM EXCHANGER PROTEIN"/>
    <property type="match status" value="1"/>
</dbReference>
<dbReference type="Pfam" id="PF07766">
    <property type="entry name" value="LETM1_RBD"/>
    <property type="match status" value="1"/>
</dbReference>
<evidence type="ECO:0000256" key="6">
    <source>
        <dbReference type="ARBA" id="ARBA00023136"/>
    </source>
</evidence>
<comment type="caution">
    <text evidence="11">The sequence shown here is derived from an EMBL/GenBank/DDBJ whole genome shotgun (WGS) entry which is preliminary data.</text>
</comment>
<dbReference type="Proteomes" id="UP000009328">
    <property type="component" value="Unassembled WGS sequence"/>
</dbReference>
<evidence type="ECO:0000259" key="10">
    <source>
        <dbReference type="PROSITE" id="PS51758"/>
    </source>
</evidence>
<evidence type="ECO:0000256" key="2">
    <source>
        <dbReference type="ARBA" id="ARBA00022692"/>
    </source>
</evidence>
<sequence length="421" mass="48442">MMIRSILGLQSRRIISRRAIYPNPLVYRSLHSSLIRFQEPVKPKESHVATPSTPAAKSVPKKSLWEKIKHEANHYWDGTKLLGLETKISTKLLLKSAAGYELTRREHKQLKRTTQDVVRLVPFAMFILVPFAELLLPVALKLFPNMLPSTYESKLDKEKKMKRLRKTREIVSEVLRDTVRVRLPSYVTEDQKADFREFFRKVRSGTESPSKSQLLRVARLFKDDTVLDNLQRAQLVAVSKYINTSPIGTNQMLRFRIRYKLLKIKQDDKAIDYEGIDQLSTIELQAACASRGIKINGVAPHELKDDLSIWLHLRLKEKIPSTLLILSNAYTYGDIESRESLYDALQSVLSAIPDELYHEAEAEVAKDDVTNKQRLELIKEQEQLIKTETKQEDESGTVVQVKDKINLDDADRSTPRKPLDK</sequence>
<dbReference type="eggNOG" id="KOG1043">
    <property type="taxonomic scope" value="Eukaryota"/>
</dbReference>
<evidence type="ECO:0000313" key="12">
    <source>
        <dbReference type="Proteomes" id="UP000009328"/>
    </source>
</evidence>
<dbReference type="PANTHER" id="PTHR14009">
    <property type="entry name" value="LEUCINE ZIPPER-EF-HAND CONTAINING TRANSMEMBRANE PROTEIN"/>
    <property type="match status" value="1"/>
</dbReference>
<comment type="subcellular location">
    <subcellularLocation>
        <location evidence="1">Mitochondrion inner membrane</location>
        <topology evidence="1">Single-pass membrane protein</topology>
    </subcellularLocation>
</comment>
<dbReference type="FunCoup" id="K0KLG6">
    <property type="interactions" value="561"/>
</dbReference>
<dbReference type="HOGENOM" id="CLU_008958_5_0_1"/>
<gene>
    <name evidence="11" type="ORF">BN7_1753</name>
</gene>
<evidence type="ECO:0000256" key="4">
    <source>
        <dbReference type="ARBA" id="ARBA00022989"/>
    </source>
</evidence>
<keyword evidence="2 9" id="KW-0812">Transmembrane</keyword>
<evidence type="ECO:0000256" key="8">
    <source>
        <dbReference type="SAM" id="MobiDB-lite"/>
    </source>
</evidence>
<feature type="domain" description="Letm1 RBD" evidence="10">
    <location>
        <begin position="163"/>
        <end position="354"/>
    </location>
</feature>
<dbReference type="InParanoid" id="K0KLG6"/>
<feature type="region of interest" description="Disordered" evidence="8">
    <location>
        <begin position="388"/>
        <end position="421"/>
    </location>
</feature>
<keyword evidence="12" id="KW-1185">Reference proteome</keyword>
<evidence type="ECO:0000256" key="7">
    <source>
        <dbReference type="PROSITE-ProRule" id="PRU01094"/>
    </source>
</evidence>
<dbReference type="EMBL" id="CAIF01000039">
    <property type="protein sequence ID" value="CCH42209.1"/>
    <property type="molecule type" value="Genomic_DNA"/>
</dbReference>
<dbReference type="InterPro" id="IPR033122">
    <property type="entry name" value="LETM1-like_RBD"/>
</dbReference>
<accession>K0KLG6</accession>
<dbReference type="InterPro" id="IPR044202">
    <property type="entry name" value="LETM1/MDM38-like"/>
</dbReference>
<evidence type="ECO:0000256" key="1">
    <source>
        <dbReference type="ARBA" id="ARBA00004434"/>
    </source>
</evidence>
<organism evidence="11 12">
    <name type="scientific">Wickerhamomyces ciferrii (strain ATCC 14091 / BCRC 22168 / CBS 111 / JCM 3599 / NBRC 0793 / NRRL Y-1031 F-60-10)</name>
    <name type="common">Yeast</name>
    <name type="synonym">Pichia ciferrii</name>
    <dbReference type="NCBI Taxonomy" id="1206466"/>
    <lineage>
        <taxon>Eukaryota</taxon>
        <taxon>Fungi</taxon>
        <taxon>Dikarya</taxon>
        <taxon>Ascomycota</taxon>
        <taxon>Saccharomycotina</taxon>
        <taxon>Saccharomycetes</taxon>
        <taxon>Phaffomycetales</taxon>
        <taxon>Wickerhamomycetaceae</taxon>
        <taxon>Wickerhamomyces</taxon>
    </lineage>
</organism>
<evidence type="ECO:0000256" key="9">
    <source>
        <dbReference type="SAM" id="Phobius"/>
    </source>
</evidence>